<keyword evidence="2" id="KW-1185">Reference proteome</keyword>
<evidence type="ECO:0000313" key="2">
    <source>
        <dbReference type="Proteomes" id="UP000606786"/>
    </source>
</evidence>
<dbReference type="EMBL" id="CAJHJT010000034">
    <property type="protein sequence ID" value="CAD7004143.1"/>
    <property type="molecule type" value="Genomic_DNA"/>
</dbReference>
<proteinExistence type="predicted"/>
<evidence type="ECO:0000313" key="1">
    <source>
        <dbReference type="EMBL" id="CAD7004143.1"/>
    </source>
</evidence>
<gene>
    <name evidence="1" type="ORF">CCAP1982_LOCUS12563</name>
</gene>
<sequence>MNHPTSWEVNLSDNSNCVINLILREVGEKPKLKVDELISFCSSSSTISAVQEAEVNYTSWTIDLSNKIESKKM</sequence>
<comment type="caution">
    <text evidence="1">The sequence shown here is derived from an EMBL/GenBank/DDBJ whole genome shotgun (WGS) entry which is preliminary data.</text>
</comment>
<accession>A0A811V3T1</accession>
<name>A0A811V3T1_CERCA</name>
<organism evidence="1 2">
    <name type="scientific">Ceratitis capitata</name>
    <name type="common">Mediterranean fruit fly</name>
    <name type="synonym">Tephritis capitata</name>
    <dbReference type="NCBI Taxonomy" id="7213"/>
    <lineage>
        <taxon>Eukaryota</taxon>
        <taxon>Metazoa</taxon>
        <taxon>Ecdysozoa</taxon>
        <taxon>Arthropoda</taxon>
        <taxon>Hexapoda</taxon>
        <taxon>Insecta</taxon>
        <taxon>Pterygota</taxon>
        <taxon>Neoptera</taxon>
        <taxon>Endopterygota</taxon>
        <taxon>Diptera</taxon>
        <taxon>Brachycera</taxon>
        <taxon>Muscomorpha</taxon>
        <taxon>Tephritoidea</taxon>
        <taxon>Tephritidae</taxon>
        <taxon>Ceratitis</taxon>
        <taxon>Ceratitis</taxon>
    </lineage>
</organism>
<dbReference type="AlphaFoldDB" id="A0A811V3T1"/>
<reference evidence="1" key="1">
    <citation type="submission" date="2020-11" db="EMBL/GenBank/DDBJ databases">
        <authorList>
            <person name="Whitehead M."/>
        </authorList>
    </citation>
    <scope>NUCLEOTIDE SEQUENCE</scope>
    <source>
        <strain evidence="1">EGII</strain>
    </source>
</reference>
<dbReference type="Proteomes" id="UP000606786">
    <property type="component" value="Unassembled WGS sequence"/>
</dbReference>
<protein>
    <submittedName>
        <fullName evidence="1">(Mediterranean fruit fly) hypothetical protein</fullName>
    </submittedName>
</protein>